<evidence type="ECO:0000313" key="2">
    <source>
        <dbReference type="EMBL" id="SCL31849.1"/>
    </source>
</evidence>
<dbReference type="STRING" id="145857.GA0070616_4343"/>
<dbReference type="Proteomes" id="UP000199699">
    <property type="component" value="Unassembled WGS sequence"/>
</dbReference>
<protein>
    <submittedName>
        <fullName evidence="2">Helix-turn-helix domain-containing protein</fullName>
    </submittedName>
</protein>
<feature type="region of interest" description="Disordered" evidence="1">
    <location>
        <begin position="90"/>
        <end position="161"/>
    </location>
</feature>
<evidence type="ECO:0000256" key="1">
    <source>
        <dbReference type="SAM" id="MobiDB-lite"/>
    </source>
</evidence>
<evidence type="ECO:0000313" key="3">
    <source>
        <dbReference type="Proteomes" id="UP000199699"/>
    </source>
</evidence>
<dbReference type="RefSeq" id="WP_091086048.1">
    <property type="nucleotide sequence ID" value="NZ_FMHT01000003.1"/>
</dbReference>
<reference evidence="2 3" key="1">
    <citation type="submission" date="2016-06" db="EMBL/GenBank/DDBJ databases">
        <authorList>
            <person name="Kjaerup R.B."/>
            <person name="Dalgaard T.S."/>
            <person name="Juul-Madsen H.R."/>
        </authorList>
    </citation>
    <scope>NUCLEOTIDE SEQUENCE [LARGE SCALE GENOMIC DNA]</scope>
    <source>
        <strain evidence="2 3">DSM 43818</strain>
    </source>
</reference>
<organism evidence="2 3">
    <name type="scientific">Micromonospora nigra</name>
    <dbReference type="NCBI Taxonomy" id="145857"/>
    <lineage>
        <taxon>Bacteria</taxon>
        <taxon>Bacillati</taxon>
        <taxon>Actinomycetota</taxon>
        <taxon>Actinomycetes</taxon>
        <taxon>Micromonosporales</taxon>
        <taxon>Micromonosporaceae</taxon>
        <taxon>Micromonospora</taxon>
    </lineage>
</organism>
<gene>
    <name evidence="2" type="ORF">GA0070616_4343</name>
</gene>
<feature type="compositionally biased region" description="Basic and acidic residues" evidence="1">
    <location>
        <begin position="117"/>
        <end position="135"/>
    </location>
</feature>
<dbReference type="EMBL" id="FMHT01000003">
    <property type="protein sequence ID" value="SCL31849.1"/>
    <property type="molecule type" value="Genomic_DNA"/>
</dbReference>
<name>A0A1C6SRB5_9ACTN</name>
<dbReference type="Pfam" id="PF13730">
    <property type="entry name" value="HTH_36"/>
    <property type="match status" value="1"/>
</dbReference>
<dbReference type="Gene3D" id="1.10.10.10">
    <property type="entry name" value="Winged helix-like DNA-binding domain superfamily/Winged helix DNA-binding domain"/>
    <property type="match status" value="1"/>
</dbReference>
<accession>A0A1C6SRB5</accession>
<dbReference type="InterPro" id="IPR036388">
    <property type="entry name" value="WH-like_DNA-bd_sf"/>
</dbReference>
<keyword evidence="3" id="KW-1185">Reference proteome</keyword>
<sequence>MSQAVKAAMLATRGLGKNERAVAIAIAAHTNTAGDAWPSVATIAEYADCSERTAQRAIAKLITLGRLAWRKVAGIATRVYRLIVPTEGVPSTGPGVTNGGTGVSEPAAGGDSQGDTRSGEEGLKGKRAGARDWRRWIPKSKPGTAWGERRGAALPPPAGGDRCTRPGHVGQPAHRCIPCRAEAIGAVR</sequence>
<dbReference type="OrthoDB" id="3384368at2"/>
<dbReference type="AlphaFoldDB" id="A0A1C6SRB5"/>
<proteinExistence type="predicted"/>